<evidence type="ECO:0000256" key="6">
    <source>
        <dbReference type="ARBA" id="ARBA00022840"/>
    </source>
</evidence>
<dbReference type="GO" id="GO:0005524">
    <property type="term" value="F:ATP binding"/>
    <property type="evidence" value="ECO:0007669"/>
    <property type="project" value="UniProtKB-UniRule"/>
</dbReference>
<dbReference type="FunFam" id="3.30.930.10:FF:000016">
    <property type="entry name" value="Asparagine--tRNA ligase"/>
    <property type="match status" value="1"/>
</dbReference>
<evidence type="ECO:0000256" key="9">
    <source>
        <dbReference type="HAMAP-Rule" id="MF_00534"/>
    </source>
</evidence>
<keyword evidence="5 9" id="KW-0547">Nucleotide-binding</keyword>
<name>A0AAW6U954_9MOLU</name>
<dbReference type="Gene3D" id="2.40.50.140">
    <property type="entry name" value="Nucleic acid-binding proteins"/>
    <property type="match status" value="1"/>
</dbReference>
<dbReference type="PROSITE" id="PS50862">
    <property type="entry name" value="AA_TRNA_LIGASE_II"/>
    <property type="match status" value="1"/>
</dbReference>
<evidence type="ECO:0000256" key="8">
    <source>
        <dbReference type="ARBA" id="ARBA00023146"/>
    </source>
</evidence>
<comment type="subcellular location">
    <subcellularLocation>
        <location evidence="9">Cytoplasm</location>
    </subcellularLocation>
</comment>
<dbReference type="CDD" id="cd04318">
    <property type="entry name" value="EcAsnRS_like_N"/>
    <property type="match status" value="1"/>
</dbReference>
<dbReference type="NCBIfam" id="TIGR00457">
    <property type="entry name" value="asnS"/>
    <property type="match status" value="1"/>
</dbReference>
<dbReference type="EC" id="6.1.1.22" evidence="9"/>
<dbReference type="GO" id="GO:0005737">
    <property type="term" value="C:cytoplasm"/>
    <property type="evidence" value="ECO:0007669"/>
    <property type="project" value="UniProtKB-SubCell"/>
</dbReference>
<dbReference type="GO" id="GO:0004816">
    <property type="term" value="F:asparagine-tRNA ligase activity"/>
    <property type="evidence" value="ECO:0007669"/>
    <property type="project" value="UniProtKB-UniRule"/>
</dbReference>
<dbReference type="Proteomes" id="UP001431532">
    <property type="component" value="Unassembled WGS sequence"/>
</dbReference>
<gene>
    <name evidence="9 11" type="primary">asnS</name>
    <name evidence="11" type="ORF">QJ521_01375</name>
</gene>
<proteinExistence type="inferred from homology"/>
<keyword evidence="4 9" id="KW-0436">Ligase</keyword>
<dbReference type="InterPro" id="IPR004364">
    <property type="entry name" value="Aa-tRNA-synt_II"/>
</dbReference>
<feature type="domain" description="Aminoacyl-transfer RNA synthetases class-II family profile" evidence="10">
    <location>
        <begin position="144"/>
        <end position="453"/>
    </location>
</feature>
<reference evidence="11" key="1">
    <citation type="submission" date="2023-05" db="EMBL/GenBank/DDBJ databases">
        <title>Mariniplasma microaerophilum sp. nov., a novel anaerobic mollicute isolated from terrestrial mud volcano, Taman Peninsula, Russia.</title>
        <authorList>
            <person name="Khomyakova M.A."/>
            <person name="Merkel A.Y."/>
            <person name="Slobodkin A.I."/>
        </authorList>
    </citation>
    <scope>NUCLEOTIDE SEQUENCE</scope>
    <source>
        <strain evidence="11">M4Ah</strain>
    </source>
</reference>
<evidence type="ECO:0000256" key="4">
    <source>
        <dbReference type="ARBA" id="ARBA00022598"/>
    </source>
</evidence>
<keyword evidence="7 9" id="KW-0648">Protein biosynthesis</keyword>
<dbReference type="PANTHER" id="PTHR22594">
    <property type="entry name" value="ASPARTYL/LYSYL-TRNA SYNTHETASE"/>
    <property type="match status" value="1"/>
</dbReference>
<dbReference type="InterPro" id="IPR004522">
    <property type="entry name" value="Asn-tRNA-ligase"/>
</dbReference>
<dbReference type="RefSeq" id="WP_282838614.1">
    <property type="nucleotide sequence ID" value="NZ_JASCXW010000002.1"/>
</dbReference>
<dbReference type="InterPro" id="IPR045864">
    <property type="entry name" value="aa-tRNA-synth_II/BPL/LPL"/>
</dbReference>
<dbReference type="InterPro" id="IPR002312">
    <property type="entry name" value="Asp/Asn-tRNA-synth_IIb"/>
</dbReference>
<comment type="subunit">
    <text evidence="2 9">Homodimer.</text>
</comment>
<sequence>METTVKGLFRTTEKYIGKEITLFGWVRNNRAQKEFGFINFHDGTFFDSVQVVYEDSKLKNFKDVQKIRVGSSILVKGELILTPDAKQPIEVKATYIELLGDSPEDYPIQPKRHSREFLREVAHLRMRTNLFHAVFRLRSVAAFAVHEFFQSQGFIYTHTPIITGNDGEGAGQMFNVTTLPLDKVPMNEDQQVDYKKDFFGKRTNLTVTGQLEAEAFALAFKNVYTFGPTFRAENSNTTRHASEFWMIEPEMAFADLNKNMDVAEDMVKFIIKYVFEKLPEEMVFFDKFVEPGLTDRLLKVLTQPFVKITHKEAIDILIKSNTKFENLPKHGQDINTEHEKYLTEKHFDCPVFITDWPKGIKAFYMRMNDDNETVAAMDLLVPGSGELIGGSQREERYDMLMKRMEEMDIPKEDLKWYTDLRRYGGCVHAGYGLGFERLIMYLSGVENIRDVIPFPRTPKNCEF</sequence>
<dbReference type="Gene3D" id="3.30.930.10">
    <property type="entry name" value="Bira Bifunctional Protein, Domain 2"/>
    <property type="match status" value="1"/>
</dbReference>
<keyword evidence="6 9" id="KW-0067">ATP-binding</keyword>
<evidence type="ECO:0000256" key="7">
    <source>
        <dbReference type="ARBA" id="ARBA00022917"/>
    </source>
</evidence>
<dbReference type="NCBIfam" id="NF003037">
    <property type="entry name" value="PRK03932.1"/>
    <property type="match status" value="1"/>
</dbReference>
<evidence type="ECO:0000256" key="1">
    <source>
        <dbReference type="ARBA" id="ARBA00008226"/>
    </source>
</evidence>
<comment type="similarity">
    <text evidence="1 9">Belongs to the class-II aminoacyl-tRNA synthetase family.</text>
</comment>
<dbReference type="GO" id="GO:0003676">
    <property type="term" value="F:nucleic acid binding"/>
    <property type="evidence" value="ECO:0007669"/>
    <property type="project" value="InterPro"/>
</dbReference>
<dbReference type="AlphaFoldDB" id="A0AAW6U954"/>
<keyword evidence="3 9" id="KW-0963">Cytoplasm</keyword>
<evidence type="ECO:0000256" key="3">
    <source>
        <dbReference type="ARBA" id="ARBA00022490"/>
    </source>
</evidence>
<comment type="caution">
    <text evidence="11">The sequence shown here is derived from an EMBL/GenBank/DDBJ whole genome shotgun (WGS) entry which is preliminary data.</text>
</comment>
<dbReference type="CDD" id="cd00776">
    <property type="entry name" value="AsxRS_core"/>
    <property type="match status" value="1"/>
</dbReference>
<dbReference type="SUPFAM" id="SSF50249">
    <property type="entry name" value="Nucleic acid-binding proteins"/>
    <property type="match status" value="1"/>
</dbReference>
<dbReference type="SUPFAM" id="SSF55681">
    <property type="entry name" value="Class II aaRS and biotin synthetases"/>
    <property type="match status" value="1"/>
</dbReference>
<dbReference type="InterPro" id="IPR004365">
    <property type="entry name" value="NA-bd_OB_tRNA"/>
</dbReference>
<keyword evidence="12" id="KW-1185">Reference proteome</keyword>
<protein>
    <recommendedName>
        <fullName evidence="9">Asparagine--tRNA ligase</fullName>
        <ecNumber evidence="9">6.1.1.22</ecNumber>
    </recommendedName>
    <alternativeName>
        <fullName evidence="9">Asparaginyl-tRNA synthetase</fullName>
        <shortName evidence="9">AsnRS</shortName>
    </alternativeName>
</protein>
<organism evidence="11 12">
    <name type="scientific">Peloplasma aerotolerans</name>
    <dbReference type="NCBI Taxonomy" id="3044389"/>
    <lineage>
        <taxon>Bacteria</taxon>
        <taxon>Bacillati</taxon>
        <taxon>Mycoplasmatota</taxon>
        <taxon>Mollicutes</taxon>
        <taxon>Acholeplasmatales</taxon>
        <taxon>Acholeplasmataceae</taxon>
        <taxon>Peloplasma</taxon>
    </lineage>
</organism>
<dbReference type="Pfam" id="PF00152">
    <property type="entry name" value="tRNA-synt_2"/>
    <property type="match status" value="1"/>
</dbReference>
<dbReference type="InterPro" id="IPR012340">
    <property type="entry name" value="NA-bd_OB-fold"/>
</dbReference>
<dbReference type="Pfam" id="PF01336">
    <property type="entry name" value="tRNA_anti-codon"/>
    <property type="match status" value="1"/>
</dbReference>
<keyword evidence="8 9" id="KW-0030">Aminoacyl-tRNA synthetase</keyword>
<comment type="catalytic activity">
    <reaction evidence="9">
        <text>tRNA(Asn) + L-asparagine + ATP = L-asparaginyl-tRNA(Asn) + AMP + diphosphate + H(+)</text>
        <dbReference type="Rhea" id="RHEA:11180"/>
        <dbReference type="Rhea" id="RHEA-COMP:9659"/>
        <dbReference type="Rhea" id="RHEA-COMP:9674"/>
        <dbReference type="ChEBI" id="CHEBI:15378"/>
        <dbReference type="ChEBI" id="CHEBI:30616"/>
        <dbReference type="ChEBI" id="CHEBI:33019"/>
        <dbReference type="ChEBI" id="CHEBI:58048"/>
        <dbReference type="ChEBI" id="CHEBI:78442"/>
        <dbReference type="ChEBI" id="CHEBI:78515"/>
        <dbReference type="ChEBI" id="CHEBI:456215"/>
        <dbReference type="EC" id="6.1.1.22"/>
    </reaction>
</comment>
<evidence type="ECO:0000256" key="5">
    <source>
        <dbReference type="ARBA" id="ARBA00022741"/>
    </source>
</evidence>
<evidence type="ECO:0000259" key="10">
    <source>
        <dbReference type="PROSITE" id="PS50862"/>
    </source>
</evidence>
<dbReference type="PANTHER" id="PTHR22594:SF34">
    <property type="entry name" value="ASPARAGINE--TRNA LIGASE, MITOCHONDRIAL-RELATED"/>
    <property type="match status" value="1"/>
</dbReference>
<dbReference type="PRINTS" id="PR01042">
    <property type="entry name" value="TRNASYNTHASP"/>
</dbReference>
<evidence type="ECO:0000313" key="12">
    <source>
        <dbReference type="Proteomes" id="UP001431532"/>
    </source>
</evidence>
<accession>A0AAW6U954</accession>
<dbReference type="GO" id="GO:0006421">
    <property type="term" value="P:asparaginyl-tRNA aminoacylation"/>
    <property type="evidence" value="ECO:0007669"/>
    <property type="project" value="UniProtKB-UniRule"/>
</dbReference>
<evidence type="ECO:0000313" key="11">
    <source>
        <dbReference type="EMBL" id="MDI6452199.1"/>
    </source>
</evidence>
<dbReference type="InterPro" id="IPR006195">
    <property type="entry name" value="aa-tRNA-synth_II"/>
</dbReference>
<dbReference type="HAMAP" id="MF_00534">
    <property type="entry name" value="Asn_tRNA_synth"/>
    <property type="match status" value="1"/>
</dbReference>
<evidence type="ECO:0000256" key="2">
    <source>
        <dbReference type="ARBA" id="ARBA00011738"/>
    </source>
</evidence>
<dbReference type="EMBL" id="JASCXW010000002">
    <property type="protein sequence ID" value="MDI6452199.1"/>
    <property type="molecule type" value="Genomic_DNA"/>
</dbReference>